<gene>
    <name evidence="1" type="ORF">FLL45_07950</name>
</gene>
<dbReference type="Proteomes" id="UP000317839">
    <property type="component" value="Unassembled WGS sequence"/>
</dbReference>
<evidence type="ECO:0000313" key="1">
    <source>
        <dbReference type="EMBL" id="TQV74884.1"/>
    </source>
</evidence>
<evidence type="ECO:0000313" key="2">
    <source>
        <dbReference type="Proteomes" id="UP000317839"/>
    </source>
</evidence>
<proteinExistence type="predicted"/>
<protein>
    <submittedName>
        <fullName evidence="1">Uncharacterized protein</fullName>
    </submittedName>
</protein>
<name>A0A545TCE2_9GAMM</name>
<dbReference type="AlphaFoldDB" id="A0A545TCE2"/>
<keyword evidence="2" id="KW-1185">Reference proteome</keyword>
<sequence>MFKHNILLIVAKRNCLLTLLPLVLTFFSLFSSYSLANRAIEPPHNAKKESYFYAPNILIHVDNFGQAIKLFKWLDLIKLTNIGHQTLQSIDSSGHQLVIYHSDSALLSAGVTGAPLSSNLTNGKGESVYIKFYLNMEFAGSNCVMGKSGKYIKFSAIENLFHELVHAKHKMNGTWLYFDSEGQAIREENKFRKEWSIYRSTEVALRSEYGDRGDVKFNRNNRCVTRFSQLENN</sequence>
<comment type="caution">
    <text evidence="1">The sequence shown here is derived from an EMBL/GenBank/DDBJ whole genome shotgun (WGS) entry which is preliminary data.</text>
</comment>
<reference evidence="1 2" key="1">
    <citation type="submission" date="2019-06" db="EMBL/GenBank/DDBJ databases">
        <title>Draft genome of Aliikangiella marina GYP-15.</title>
        <authorList>
            <person name="Wang G."/>
        </authorList>
    </citation>
    <scope>NUCLEOTIDE SEQUENCE [LARGE SCALE GENOMIC DNA]</scope>
    <source>
        <strain evidence="1 2">GYP-15</strain>
    </source>
</reference>
<organism evidence="1 2">
    <name type="scientific">Aliikangiella marina</name>
    <dbReference type="NCBI Taxonomy" id="1712262"/>
    <lineage>
        <taxon>Bacteria</taxon>
        <taxon>Pseudomonadati</taxon>
        <taxon>Pseudomonadota</taxon>
        <taxon>Gammaproteobacteria</taxon>
        <taxon>Oceanospirillales</taxon>
        <taxon>Pleioneaceae</taxon>
        <taxon>Aliikangiella</taxon>
    </lineage>
</organism>
<accession>A0A545TCE2</accession>
<dbReference type="EMBL" id="VIKR01000002">
    <property type="protein sequence ID" value="TQV74884.1"/>
    <property type="molecule type" value="Genomic_DNA"/>
</dbReference>
<dbReference type="OrthoDB" id="8821494at2"/>
<dbReference type="RefSeq" id="WP_142941502.1">
    <property type="nucleotide sequence ID" value="NZ_VIKR01000002.1"/>
</dbReference>